<keyword evidence="2" id="KW-0472">Membrane</keyword>
<dbReference type="eggNOG" id="ENOG502QVH3">
    <property type="taxonomic scope" value="Eukaryota"/>
</dbReference>
<feature type="compositionally biased region" description="Low complexity" evidence="1">
    <location>
        <begin position="318"/>
        <end position="329"/>
    </location>
</feature>
<reference evidence="3" key="3">
    <citation type="submission" date="2025-09" db="UniProtKB">
        <authorList>
            <consortium name="Ensembl"/>
        </authorList>
    </citation>
    <scope>IDENTIFICATION</scope>
    <source>
        <strain evidence="3">Thorbecke</strain>
    </source>
</reference>
<organism evidence="3 4">
    <name type="scientific">Oryctolagus cuniculus</name>
    <name type="common">Rabbit</name>
    <dbReference type="NCBI Taxonomy" id="9986"/>
    <lineage>
        <taxon>Eukaryota</taxon>
        <taxon>Metazoa</taxon>
        <taxon>Chordata</taxon>
        <taxon>Craniata</taxon>
        <taxon>Vertebrata</taxon>
        <taxon>Euteleostomi</taxon>
        <taxon>Mammalia</taxon>
        <taxon>Eutheria</taxon>
        <taxon>Euarchontoglires</taxon>
        <taxon>Glires</taxon>
        <taxon>Lagomorpha</taxon>
        <taxon>Leporidae</taxon>
        <taxon>Oryctolagus</taxon>
    </lineage>
</organism>
<dbReference type="OMA" id="HVCQLYE"/>
<dbReference type="InterPro" id="IPR031648">
    <property type="entry name" value="TMEM82"/>
</dbReference>
<feature type="transmembrane region" description="Helical" evidence="2">
    <location>
        <begin position="203"/>
        <end position="222"/>
    </location>
</feature>
<keyword evidence="4" id="KW-1185">Reference proteome</keyword>
<name>G1SM39_RABIT</name>
<dbReference type="Pfam" id="PF15816">
    <property type="entry name" value="TMEM82"/>
    <property type="match status" value="1"/>
</dbReference>
<dbReference type="PANTHER" id="PTHR35257:SF1">
    <property type="entry name" value="TRANSMEMBRANE PROTEIN 82"/>
    <property type="match status" value="1"/>
</dbReference>
<dbReference type="RefSeq" id="XP_002722374.1">
    <property type="nucleotide sequence ID" value="XM_002722328.5"/>
</dbReference>
<dbReference type="InParanoid" id="G1SM39"/>
<keyword evidence="2" id="KW-0812">Transmembrane</keyword>
<dbReference type="Proteomes" id="UP000001811">
    <property type="component" value="Unplaced"/>
</dbReference>
<feature type="transmembrane region" description="Helical" evidence="2">
    <location>
        <begin position="234"/>
        <end position="251"/>
    </location>
</feature>
<dbReference type="PANTHER" id="PTHR35257">
    <property type="entry name" value="TRANSMEMBRANE PROTEIN 82"/>
    <property type="match status" value="1"/>
</dbReference>
<gene>
    <name evidence="3" type="primary">TMEM82</name>
</gene>
<dbReference type="FunCoup" id="G1SM39">
    <property type="interactions" value="1"/>
</dbReference>
<feature type="region of interest" description="Disordered" evidence="1">
    <location>
        <begin position="318"/>
        <end position="344"/>
    </location>
</feature>
<reference evidence="3 4" key="1">
    <citation type="journal article" date="2011" name="Nature">
        <title>A high-resolution map of human evolutionary constraint using 29 mammals.</title>
        <authorList>
            <person name="Lindblad-Toh K."/>
            <person name="Garber M."/>
            <person name="Zuk O."/>
            <person name="Lin M.F."/>
            <person name="Parker B.J."/>
            <person name="Washietl S."/>
            <person name="Kheradpour P."/>
            <person name="Ernst J."/>
            <person name="Jordan G."/>
            <person name="Mauceli E."/>
            <person name="Ward L.D."/>
            <person name="Lowe C.B."/>
            <person name="Holloway A.K."/>
            <person name="Clamp M."/>
            <person name="Gnerre S."/>
            <person name="Alfoldi J."/>
            <person name="Beal K."/>
            <person name="Chang J."/>
            <person name="Clawson H."/>
            <person name="Cuff J."/>
            <person name="Di Palma F."/>
            <person name="Fitzgerald S."/>
            <person name="Flicek P."/>
            <person name="Guttman M."/>
            <person name="Hubisz M.J."/>
            <person name="Jaffe D.B."/>
            <person name="Jungreis I."/>
            <person name="Kent W.J."/>
            <person name="Kostka D."/>
            <person name="Lara M."/>
            <person name="Martins A.L."/>
            <person name="Massingham T."/>
            <person name="Moltke I."/>
            <person name="Raney B.J."/>
            <person name="Rasmussen M.D."/>
            <person name="Robinson J."/>
            <person name="Stark A."/>
            <person name="Vilella A.J."/>
            <person name="Wen J."/>
            <person name="Xie X."/>
            <person name="Zody M.C."/>
            <person name="Baldwin J."/>
            <person name="Bloom T."/>
            <person name="Chin C.W."/>
            <person name="Heiman D."/>
            <person name="Nicol R."/>
            <person name="Nusbaum C."/>
            <person name="Young S."/>
            <person name="Wilkinson J."/>
            <person name="Worley K.C."/>
            <person name="Kovar C.L."/>
            <person name="Muzny D.M."/>
            <person name="Gibbs R.A."/>
            <person name="Cree A."/>
            <person name="Dihn H.H."/>
            <person name="Fowler G."/>
            <person name="Jhangiani S."/>
            <person name="Joshi V."/>
            <person name="Lee S."/>
            <person name="Lewis L.R."/>
            <person name="Nazareth L.V."/>
            <person name="Okwuonu G."/>
            <person name="Santibanez J."/>
            <person name="Warren W.C."/>
            <person name="Mardis E.R."/>
            <person name="Weinstock G.M."/>
            <person name="Wilson R.K."/>
            <person name="Delehaunty K."/>
            <person name="Dooling D."/>
            <person name="Fronik C."/>
            <person name="Fulton L."/>
            <person name="Fulton B."/>
            <person name="Graves T."/>
            <person name="Minx P."/>
            <person name="Sodergren E."/>
            <person name="Birney E."/>
            <person name="Margulies E.H."/>
            <person name="Herrero J."/>
            <person name="Green E.D."/>
            <person name="Haussler D."/>
            <person name="Siepel A."/>
            <person name="Goldman N."/>
            <person name="Pollard K.S."/>
            <person name="Pedersen J.S."/>
            <person name="Lander E.S."/>
            <person name="Kellis M."/>
        </authorList>
    </citation>
    <scope>NUCLEOTIDE SEQUENCE [LARGE SCALE GENOMIC DNA]</scope>
    <source>
        <strain evidence="4">Thorbecke</strain>
    </source>
</reference>
<dbReference type="CTD" id="388595"/>
<accession>G1SM39</accession>
<evidence type="ECO:0000256" key="1">
    <source>
        <dbReference type="SAM" id="MobiDB-lite"/>
    </source>
</evidence>
<dbReference type="GeneID" id="100344444"/>
<feature type="transmembrane region" description="Helical" evidence="2">
    <location>
        <begin position="27"/>
        <end position="48"/>
    </location>
</feature>
<feature type="transmembrane region" description="Helical" evidence="2">
    <location>
        <begin position="69"/>
        <end position="87"/>
    </location>
</feature>
<reference evidence="3" key="2">
    <citation type="submission" date="2025-08" db="UniProtKB">
        <authorList>
            <consortium name="Ensembl"/>
        </authorList>
    </citation>
    <scope>IDENTIFICATION</scope>
    <source>
        <strain evidence="3">Thorbecke</strain>
    </source>
</reference>
<feature type="transmembrane region" description="Helical" evidence="2">
    <location>
        <begin position="149"/>
        <end position="167"/>
    </location>
</feature>
<dbReference type="Ensembl" id="ENSOCUT00000004594.2">
    <property type="protein sequence ID" value="ENSOCUP00000003963.2"/>
    <property type="gene ID" value="ENSOCUG00000004586.2"/>
</dbReference>
<dbReference type="STRING" id="9986.ENSOCUP00000003963"/>
<sequence>MFSLPDLPSWLPGLPSLEWGSSLLDCLLRGLVGACGVSVLSNLLRVYFFVGCANDPEWRLQMDRLRAQWSLLETLHLAGLALLLAVVGVRVAALVVLEFSLRAVSTLLTLSKGSQDTQERLRLFLLCQYSLGCGLSCGLSFLQEGAPHRTLNLLLSLGLAALLASAARRLRHHVCRLYELHSGQRSCGVCLGLLAGARGLPRLLGRALAVAFAVGDVAAVALINRDFLTTSEAVRFWTPLSICYTLLVIHMQEEQRQNPGMRGQVQTVLVRMGGLFVLLLTVGRWLDLLGLLISLLAELWCLVGVRTLLDLCHMQDFPSQRQSRSSPSQTQPPAPAQPRETAPS</sequence>
<dbReference type="PaxDb" id="9986-ENSOCUP00000003963"/>
<dbReference type="KEGG" id="ocu:100344444"/>
<protein>
    <submittedName>
        <fullName evidence="3">Transmembrane protein 82</fullName>
    </submittedName>
</protein>
<keyword evidence="2" id="KW-1133">Transmembrane helix</keyword>
<feature type="transmembrane region" description="Helical" evidence="2">
    <location>
        <begin position="263"/>
        <end position="282"/>
    </location>
</feature>
<dbReference type="OrthoDB" id="9943056at2759"/>
<dbReference type="Bgee" id="ENSOCUG00000004586">
    <property type="expression patterns" value="Expressed in liver and 9 other cell types or tissues"/>
</dbReference>
<proteinExistence type="predicted"/>
<evidence type="ECO:0000313" key="4">
    <source>
        <dbReference type="Proteomes" id="UP000001811"/>
    </source>
</evidence>
<dbReference type="HOGENOM" id="CLU_078402_0_0_1"/>
<evidence type="ECO:0000313" key="3">
    <source>
        <dbReference type="Ensembl" id="ENSOCUP00000003963.2"/>
    </source>
</evidence>
<dbReference type="AlphaFoldDB" id="G1SM39"/>
<dbReference type="GeneTree" id="ENSGT00500000045021"/>
<evidence type="ECO:0000256" key="2">
    <source>
        <dbReference type="SAM" id="Phobius"/>
    </source>
</evidence>